<sequence length="61" mass="7219">MALARLDESPRAGRMPMQKTALASFVLCQDFRLKQTDYELRWRESEELLLGFRERLNDCRG</sequence>
<dbReference type="EMBL" id="SPMX01000033">
    <property type="protein sequence ID" value="NMQ05996.1"/>
    <property type="molecule type" value="Genomic_DNA"/>
</dbReference>
<keyword evidence="2" id="KW-1185">Reference proteome</keyword>
<evidence type="ECO:0000313" key="2">
    <source>
        <dbReference type="Proteomes" id="UP000886469"/>
    </source>
</evidence>
<dbReference type="Proteomes" id="UP000886469">
    <property type="component" value="Unassembled WGS sequence"/>
</dbReference>
<organism evidence="1 2">
    <name type="scientific">Candidatus Accumulibacter contiguus</name>
    <dbReference type="NCBI Taxonomy" id="2954381"/>
    <lineage>
        <taxon>Bacteria</taxon>
        <taxon>Pseudomonadati</taxon>
        <taxon>Pseudomonadota</taxon>
        <taxon>Betaproteobacteria</taxon>
        <taxon>Candidatus Accumulibacter</taxon>
    </lineage>
</organism>
<evidence type="ECO:0000313" key="1">
    <source>
        <dbReference type="EMBL" id="NMQ05996.1"/>
    </source>
</evidence>
<comment type="caution">
    <text evidence="1">The sequence shown here is derived from an EMBL/GenBank/DDBJ whole genome shotgun (WGS) entry which is preliminary data.</text>
</comment>
<proteinExistence type="predicted"/>
<reference evidence="1" key="1">
    <citation type="submission" date="2019-03" db="EMBL/GenBank/DDBJ databases">
        <title>Metabolic reconstructions from genomes of highly enriched 'Candidatus Accumulibacter' and 'Candidatus Competibacter' bioreactor populations.</title>
        <authorList>
            <person name="Annavajhala M.K."/>
            <person name="Welles L."/>
            <person name="Abbas B."/>
            <person name="Sorokin D."/>
            <person name="Park H."/>
            <person name="Van Loosdrecht M."/>
            <person name="Chandran K."/>
        </authorList>
    </citation>
    <scope>NUCLEOTIDE SEQUENCE</scope>
    <source>
        <strain evidence="1">SBR_L</strain>
    </source>
</reference>
<name>A0ABX1TBU8_9PROT</name>
<gene>
    <name evidence="1" type="ORF">E4Q08_12360</name>
</gene>
<dbReference type="RefSeq" id="WP_169070609.1">
    <property type="nucleotide sequence ID" value="NZ_SPMX01000033.1"/>
</dbReference>
<accession>A0ABX1TBU8</accession>
<protein>
    <submittedName>
        <fullName evidence="1">Uncharacterized protein</fullName>
    </submittedName>
</protein>